<evidence type="ECO:0000259" key="1">
    <source>
        <dbReference type="PROSITE" id="PS50851"/>
    </source>
</evidence>
<dbReference type="Gene3D" id="2.30.30.40">
    <property type="entry name" value="SH3 Domains"/>
    <property type="match status" value="1"/>
</dbReference>
<dbReference type="InterPro" id="IPR039315">
    <property type="entry name" value="CheW"/>
</dbReference>
<proteinExistence type="predicted"/>
<feature type="domain" description="CheW-like" evidence="1">
    <location>
        <begin position="9"/>
        <end position="151"/>
    </location>
</feature>
<evidence type="ECO:0000313" key="3">
    <source>
        <dbReference type="Proteomes" id="UP000659496"/>
    </source>
</evidence>
<sequence>MTAVTENKVMKTIVFQLLDKEYAIEVDVVQSIEKLLLMTITRIPGVPSYVKGVINLRGMVTPIVDLRNRFDLPEMEYNDNTRIIIVNLENFDVGLIVDDANDVIDIPANVLEAQPEVVGSVESEFVAGVAKIEKRLLVMLNLDHVLRPIRNVNTDEN</sequence>
<dbReference type="SMART" id="SM00260">
    <property type="entry name" value="CheW"/>
    <property type="match status" value="1"/>
</dbReference>
<dbReference type="Pfam" id="PF01584">
    <property type="entry name" value="CheW"/>
    <property type="match status" value="1"/>
</dbReference>
<keyword evidence="3" id="KW-1185">Reference proteome</keyword>
<dbReference type="PANTHER" id="PTHR22617">
    <property type="entry name" value="CHEMOTAXIS SENSOR HISTIDINE KINASE-RELATED"/>
    <property type="match status" value="1"/>
</dbReference>
<protein>
    <submittedName>
        <fullName evidence="2">Chemotaxis protein CheW</fullName>
    </submittedName>
</protein>
<dbReference type="SUPFAM" id="SSF50341">
    <property type="entry name" value="CheW-like"/>
    <property type="match status" value="1"/>
</dbReference>
<dbReference type="Proteomes" id="UP000659496">
    <property type="component" value="Unassembled WGS sequence"/>
</dbReference>
<gene>
    <name evidence="2" type="ORF">H9659_02015</name>
</gene>
<dbReference type="RefSeq" id="WP_191688234.1">
    <property type="nucleotide sequence ID" value="NZ_JACSQY010000001.1"/>
</dbReference>
<dbReference type="InterPro" id="IPR002545">
    <property type="entry name" value="CheW-lke_dom"/>
</dbReference>
<dbReference type="Gene3D" id="2.40.50.180">
    <property type="entry name" value="CheA-289, Domain 4"/>
    <property type="match status" value="1"/>
</dbReference>
<name>A0ABR8PG19_9BACL</name>
<evidence type="ECO:0000313" key="2">
    <source>
        <dbReference type="EMBL" id="MBD7907109.1"/>
    </source>
</evidence>
<reference evidence="2 3" key="1">
    <citation type="submission" date="2020-08" db="EMBL/GenBank/DDBJ databases">
        <title>A Genomic Blueprint of the Chicken Gut Microbiome.</title>
        <authorList>
            <person name="Gilroy R."/>
            <person name="Ravi A."/>
            <person name="Getino M."/>
            <person name="Pursley I."/>
            <person name="Horton D.L."/>
            <person name="Alikhan N.-F."/>
            <person name="Baker D."/>
            <person name="Gharbi K."/>
            <person name="Hall N."/>
            <person name="Watson M."/>
            <person name="Adriaenssens E.M."/>
            <person name="Foster-Nyarko E."/>
            <person name="Jarju S."/>
            <person name="Secka A."/>
            <person name="Antonio M."/>
            <person name="Oren A."/>
            <person name="Chaudhuri R."/>
            <person name="La Ragione R.M."/>
            <person name="Hildebrand F."/>
            <person name="Pallen M.J."/>
        </authorList>
    </citation>
    <scope>NUCLEOTIDE SEQUENCE [LARGE SCALE GENOMIC DNA]</scope>
    <source>
        <strain evidence="2 3">Sa3CUA8</strain>
    </source>
</reference>
<dbReference type="PROSITE" id="PS50851">
    <property type="entry name" value="CHEW"/>
    <property type="match status" value="1"/>
</dbReference>
<organism evidence="2 3">
    <name type="scientific">Sporosarcina gallistercoris</name>
    <dbReference type="NCBI Taxonomy" id="2762245"/>
    <lineage>
        <taxon>Bacteria</taxon>
        <taxon>Bacillati</taxon>
        <taxon>Bacillota</taxon>
        <taxon>Bacilli</taxon>
        <taxon>Bacillales</taxon>
        <taxon>Caryophanaceae</taxon>
        <taxon>Sporosarcina</taxon>
    </lineage>
</organism>
<dbReference type="PANTHER" id="PTHR22617:SF23">
    <property type="entry name" value="CHEMOTAXIS PROTEIN CHEW"/>
    <property type="match status" value="1"/>
</dbReference>
<comment type="caution">
    <text evidence="2">The sequence shown here is derived from an EMBL/GenBank/DDBJ whole genome shotgun (WGS) entry which is preliminary data.</text>
</comment>
<dbReference type="InterPro" id="IPR036061">
    <property type="entry name" value="CheW-like_dom_sf"/>
</dbReference>
<dbReference type="EMBL" id="JACSQY010000001">
    <property type="protein sequence ID" value="MBD7907109.1"/>
    <property type="molecule type" value="Genomic_DNA"/>
</dbReference>
<accession>A0ABR8PG19</accession>